<protein>
    <submittedName>
        <fullName evidence="2">Uncharacterized protein</fullName>
    </submittedName>
</protein>
<feature type="transmembrane region" description="Helical" evidence="1">
    <location>
        <begin position="7"/>
        <end position="25"/>
    </location>
</feature>
<dbReference type="Proteomes" id="UP000490922">
    <property type="component" value="Unassembled WGS sequence"/>
</dbReference>
<organism evidence="2 3">
    <name type="scientific">Flavobacterium luteum</name>
    <dbReference type="NCBI Taxonomy" id="2026654"/>
    <lineage>
        <taxon>Bacteria</taxon>
        <taxon>Pseudomonadati</taxon>
        <taxon>Bacteroidota</taxon>
        <taxon>Flavobacteriia</taxon>
        <taxon>Flavobacteriales</taxon>
        <taxon>Flavobacteriaceae</taxon>
        <taxon>Flavobacterium</taxon>
    </lineage>
</organism>
<accession>A0A7J5ABN9</accession>
<keyword evidence="3" id="KW-1185">Reference proteome</keyword>
<sequence length="99" mass="11557">MTKALKILYLLIIFIFSLVWIHDTFSSIKDIIENPPYELTENFMGNEAENSVELFWEESIQFFMLSSIFVILMPLLIFSIKEIELEVTNPPPELFIGIP</sequence>
<comment type="caution">
    <text evidence="2">The sequence shown here is derived from an EMBL/GenBank/DDBJ whole genome shotgun (WGS) entry which is preliminary data.</text>
</comment>
<evidence type="ECO:0000313" key="3">
    <source>
        <dbReference type="Proteomes" id="UP000490922"/>
    </source>
</evidence>
<reference evidence="2 3" key="1">
    <citation type="submission" date="2019-09" db="EMBL/GenBank/DDBJ databases">
        <title>Flavobacterium sp. nov., isolated from glacier ice.</title>
        <authorList>
            <person name="Liu Q."/>
        </authorList>
    </citation>
    <scope>NUCLEOTIDE SEQUENCE [LARGE SCALE GENOMIC DNA]</scope>
    <source>
        <strain evidence="2 3">NBRC 112527</strain>
    </source>
</reference>
<proteinExistence type="predicted"/>
<keyword evidence="1" id="KW-0812">Transmembrane</keyword>
<evidence type="ECO:0000313" key="2">
    <source>
        <dbReference type="EMBL" id="KAB1154977.1"/>
    </source>
</evidence>
<feature type="transmembrane region" description="Helical" evidence="1">
    <location>
        <begin position="60"/>
        <end position="80"/>
    </location>
</feature>
<dbReference type="RefSeq" id="WP_151107897.1">
    <property type="nucleotide sequence ID" value="NZ_WAEM01000006.1"/>
</dbReference>
<dbReference type="EMBL" id="WAEM01000006">
    <property type="protein sequence ID" value="KAB1154977.1"/>
    <property type="molecule type" value="Genomic_DNA"/>
</dbReference>
<keyword evidence="1" id="KW-1133">Transmembrane helix</keyword>
<evidence type="ECO:0000256" key="1">
    <source>
        <dbReference type="SAM" id="Phobius"/>
    </source>
</evidence>
<keyword evidence="1" id="KW-0472">Membrane</keyword>
<dbReference type="AlphaFoldDB" id="A0A7J5ABN9"/>
<gene>
    <name evidence="2" type="ORF">F6464_11170</name>
</gene>
<name>A0A7J5ABN9_9FLAO</name>